<dbReference type="Proteomes" id="UP000028999">
    <property type="component" value="Unassembled WGS sequence"/>
</dbReference>
<evidence type="ECO:0000313" key="3">
    <source>
        <dbReference type="EMBL" id="CDY10878.1"/>
    </source>
</evidence>
<proteinExistence type="predicted"/>
<evidence type="ECO:0000313" key="5">
    <source>
        <dbReference type="EMBL" id="CDY53705.1"/>
    </source>
</evidence>
<evidence type="ECO:0000313" key="2">
    <source>
        <dbReference type="EMBL" id="CAF2070987.1"/>
    </source>
</evidence>
<dbReference type="Gramene" id="CDY10878">
    <property type="protein sequence ID" value="CDY10878"/>
    <property type="gene ID" value="GSBRNA2T00048773001"/>
</dbReference>
<organism evidence="3 6">
    <name type="scientific">Brassica napus</name>
    <name type="common">Rape</name>
    <dbReference type="NCBI Taxonomy" id="3708"/>
    <lineage>
        <taxon>Eukaryota</taxon>
        <taxon>Viridiplantae</taxon>
        <taxon>Streptophyta</taxon>
        <taxon>Embryophyta</taxon>
        <taxon>Tracheophyta</taxon>
        <taxon>Spermatophyta</taxon>
        <taxon>Magnoliopsida</taxon>
        <taxon>eudicotyledons</taxon>
        <taxon>Gunneridae</taxon>
        <taxon>Pentapetalae</taxon>
        <taxon>rosids</taxon>
        <taxon>malvids</taxon>
        <taxon>Brassicales</taxon>
        <taxon>Brassicaceae</taxon>
        <taxon>Brassiceae</taxon>
        <taxon>Brassica</taxon>
    </lineage>
</organism>
<sequence length="69" mass="7774">MSSFNNFVLLVLLTFTLILVIESAEERRAIPSEEEKKELERLLKVINKPAIKSFKVDPIACTGLSIITL</sequence>
<dbReference type="PaxDb" id="3708-A0A078FFK9"/>
<keyword evidence="6" id="KW-1185">Reference proteome</keyword>
<dbReference type="Proteomes" id="UP001295469">
    <property type="component" value="Chromosome C01"/>
</dbReference>
<accession>A0A078FFK9</accession>
<dbReference type="EMBL" id="LK032007">
    <property type="protein sequence ID" value="CDY10878.1"/>
    <property type="molecule type" value="Genomic_DNA"/>
</dbReference>
<dbReference type="EMBL" id="HG994365">
    <property type="protein sequence ID" value="CAF2070987.1"/>
    <property type="molecule type" value="Genomic_DNA"/>
</dbReference>
<dbReference type="EMBL" id="LK032288">
    <property type="protein sequence ID" value="CDY32181.1"/>
    <property type="molecule type" value="Genomic_DNA"/>
</dbReference>
<evidence type="ECO:0000313" key="4">
    <source>
        <dbReference type="EMBL" id="CDY32181.1"/>
    </source>
</evidence>
<keyword evidence="1" id="KW-0732">Signal</keyword>
<dbReference type="SMR" id="A0A078FFK9"/>
<dbReference type="AlphaFoldDB" id="A0A078FFK9"/>
<dbReference type="Gramene" id="CDY32181">
    <property type="protein sequence ID" value="CDY32181"/>
    <property type="gene ID" value="GSBRNA2T00051564001"/>
</dbReference>
<evidence type="ECO:0000256" key="1">
    <source>
        <dbReference type="SAM" id="SignalP"/>
    </source>
</evidence>
<name>A0A078FFK9_BRANA</name>
<reference evidence="3 6" key="1">
    <citation type="journal article" date="2014" name="Science">
        <title>Plant genetics. Early allopolyploid evolution in the post-Neolithic Brassica napus oilseed genome.</title>
        <authorList>
            <person name="Chalhoub B."/>
            <person name="Denoeud F."/>
            <person name="Liu S."/>
            <person name="Parkin I.A."/>
            <person name="Tang H."/>
            <person name="Wang X."/>
            <person name="Chiquet J."/>
            <person name="Belcram H."/>
            <person name="Tong C."/>
            <person name="Samans B."/>
            <person name="Correa M."/>
            <person name="Da Silva C."/>
            <person name="Just J."/>
            <person name="Falentin C."/>
            <person name="Koh C.S."/>
            <person name="Le Clainche I."/>
            <person name="Bernard M."/>
            <person name="Bento P."/>
            <person name="Noel B."/>
            <person name="Labadie K."/>
            <person name="Alberti A."/>
            <person name="Charles M."/>
            <person name="Arnaud D."/>
            <person name="Guo H."/>
            <person name="Daviaud C."/>
            <person name="Alamery S."/>
            <person name="Jabbari K."/>
            <person name="Zhao M."/>
            <person name="Edger P.P."/>
            <person name="Chelaifa H."/>
            <person name="Tack D."/>
            <person name="Lassalle G."/>
            <person name="Mestiri I."/>
            <person name="Schnel N."/>
            <person name="Le Paslier M.C."/>
            <person name="Fan G."/>
            <person name="Renault V."/>
            <person name="Bayer P.E."/>
            <person name="Golicz A.A."/>
            <person name="Manoli S."/>
            <person name="Lee T.H."/>
            <person name="Thi V.H."/>
            <person name="Chalabi S."/>
            <person name="Hu Q."/>
            <person name="Fan C."/>
            <person name="Tollenaere R."/>
            <person name="Lu Y."/>
            <person name="Battail C."/>
            <person name="Shen J."/>
            <person name="Sidebottom C.H."/>
            <person name="Wang X."/>
            <person name="Canaguier A."/>
            <person name="Chauveau A."/>
            <person name="Berard A."/>
            <person name="Deniot G."/>
            <person name="Guan M."/>
            <person name="Liu Z."/>
            <person name="Sun F."/>
            <person name="Lim Y.P."/>
            <person name="Lyons E."/>
            <person name="Town C.D."/>
            <person name="Bancroft I."/>
            <person name="Wang X."/>
            <person name="Meng J."/>
            <person name="Ma J."/>
            <person name="Pires J.C."/>
            <person name="King G.J."/>
            <person name="Brunel D."/>
            <person name="Delourme R."/>
            <person name="Renard M."/>
            <person name="Aury J.M."/>
            <person name="Adams K.L."/>
            <person name="Batley J."/>
            <person name="Snowdon R.J."/>
            <person name="Tost J."/>
            <person name="Edwards D."/>
            <person name="Zhou Y."/>
            <person name="Hua W."/>
            <person name="Sharpe A.G."/>
            <person name="Paterson A.H."/>
            <person name="Guan C."/>
            <person name="Wincker P."/>
        </authorList>
    </citation>
    <scope>NUCLEOTIDE SEQUENCE [LARGE SCALE GENOMIC DNA]</scope>
    <source>
        <strain evidence="6">cv. Darmor-bzh</strain>
    </source>
</reference>
<feature type="chain" id="PRO_5011027139" evidence="1">
    <location>
        <begin position="24"/>
        <end position="69"/>
    </location>
</feature>
<reference evidence="3" key="2">
    <citation type="submission" date="2014-06" db="EMBL/GenBank/DDBJ databases">
        <authorList>
            <person name="Genoscope - CEA"/>
        </authorList>
    </citation>
    <scope>NUCLEOTIDE SEQUENCE</scope>
</reference>
<evidence type="ECO:0000313" key="6">
    <source>
        <dbReference type="Proteomes" id="UP000028999"/>
    </source>
</evidence>
<feature type="signal peptide" evidence="1">
    <location>
        <begin position="1"/>
        <end position="23"/>
    </location>
</feature>
<dbReference type="Gramene" id="CDY53705">
    <property type="protein sequence ID" value="CDY53705"/>
    <property type="gene ID" value="GSBRNA2T00011263001"/>
</dbReference>
<protein>
    <submittedName>
        <fullName evidence="2">(rape) hypothetical protein</fullName>
    </submittedName>
    <submittedName>
        <fullName evidence="3">BnaC01g14930D protein</fullName>
    </submittedName>
    <submittedName>
        <fullName evidence="5">BnaC03g67220D protein</fullName>
    </submittedName>
    <submittedName>
        <fullName evidence="4">BnaCnng06900D protein</fullName>
    </submittedName>
</protein>
<dbReference type="EMBL" id="LK033229">
    <property type="protein sequence ID" value="CDY53705.1"/>
    <property type="molecule type" value="Genomic_DNA"/>
</dbReference>
<gene>
    <name evidence="3" type="primary">BnaC01g14930D</name>
    <name evidence="5" type="synonym">BnaC03g67220D</name>
    <name evidence="4" type="synonym">BnaCnng06900D</name>
    <name evidence="2" type="ORF">DARMORV10_C01P18060.1</name>
    <name evidence="5" type="ORF">GSBRNA2T00011263001</name>
    <name evidence="3" type="ORF">GSBRNA2T00048773001</name>
    <name evidence="4" type="ORF">GSBRNA2T00051564001</name>
</gene>
<reference evidence="2" key="3">
    <citation type="submission" date="2021-01" db="EMBL/GenBank/DDBJ databases">
        <authorList>
            <consortium name="Genoscope - CEA"/>
            <person name="William W."/>
        </authorList>
    </citation>
    <scope>NUCLEOTIDE SEQUENCE</scope>
</reference>